<organism evidence="1">
    <name type="scientific">candidate division WOR-3 bacterium</name>
    <dbReference type="NCBI Taxonomy" id="2052148"/>
    <lineage>
        <taxon>Bacteria</taxon>
        <taxon>Bacteria division WOR-3</taxon>
    </lineage>
</organism>
<name>A0A7V3ZYL0_UNCW3</name>
<dbReference type="EMBL" id="DTDJ01000045">
    <property type="protein sequence ID" value="HGL18052.1"/>
    <property type="molecule type" value="Genomic_DNA"/>
</dbReference>
<proteinExistence type="predicted"/>
<dbReference type="AlphaFoldDB" id="A0A7V3ZYL0"/>
<protein>
    <recommendedName>
        <fullName evidence="2">Thymidylate synthase</fullName>
    </recommendedName>
</protein>
<accession>A0A7V3ZYL0</accession>
<evidence type="ECO:0008006" key="2">
    <source>
        <dbReference type="Google" id="ProtNLM"/>
    </source>
</evidence>
<dbReference type="Pfam" id="PF02593">
    <property type="entry name" value="DUF166"/>
    <property type="match status" value="1"/>
</dbReference>
<gene>
    <name evidence="1" type="ORF">ENU66_06980</name>
</gene>
<comment type="caution">
    <text evidence="1">The sequence shown here is derived from an EMBL/GenBank/DDBJ whole genome shotgun (WGS) entry which is preliminary data.</text>
</comment>
<dbReference type="InterPro" id="IPR003745">
    <property type="entry name" value="DUF166"/>
</dbReference>
<evidence type="ECO:0000313" key="1">
    <source>
        <dbReference type="EMBL" id="HGL18052.1"/>
    </source>
</evidence>
<reference evidence="1" key="1">
    <citation type="journal article" date="2020" name="mSystems">
        <title>Genome- and Community-Level Interaction Insights into Carbon Utilization and Element Cycling Functions of Hydrothermarchaeota in Hydrothermal Sediment.</title>
        <authorList>
            <person name="Zhou Z."/>
            <person name="Liu Y."/>
            <person name="Xu W."/>
            <person name="Pan J."/>
            <person name="Luo Z.H."/>
            <person name="Li M."/>
        </authorList>
    </citation>
    <scope>NUCLEOTIDE SEQUENCE [LARGE SCALE GENOMIC DNA]</scope>
    <source>
        <strain evidence="1">SpSt-69</strain>
    </source>
</reference>
<sequence>MNGLRILGIIQGHYGERMLECWRKYGPSHWKVEGLKIKGPLPFEIDEVSQYLPDEIPESDLIISLGEEPGVLELLPEIVRRAKGKAVIVPVDNRGWVPPGLFKQVERRLQKMGILAISPVPFCALKEGDSDNPFIKEFASYFGIPEVRLQLEGERIRGGEVIRSAPCGSTFFVIENLKGERIQDAEERAGLLHHNYPCLATMTIDWQFQDTLMHRAGFFTKEAIKKALKALMKDKEV</sequence>